<feature type="domain" description="DUF4143" evidence="1">
    <location>
        <begin position="1"/>
        <end position="58"/>
    </location>
</feature>
<dbReference type="PANTHER" id="PTHR43566:SF2">
    <property type="entry name" value="DUF4143 DOMAIN-CONTAINING PROTEIN"/>
    <property type="match status" value="1"/>
</dbReference>
<sequence length="65" mass="7491">MLAHYHGQLLNVSELRRSFGAADTTIRGYRDILEATFMVRLLQPWHENIGKRQVKAPNIRSDARA</sequence>
<evidence type="ECO:0000313" key="2">
    <source>
        <dbReference type="EMBL" id="WPL18335.1"/>
    </source>
</evidence>
<keyword evidence="3" id="KW-1185">Reference proteome</keyword>
<dbReference type="Proteomes" id="UP001432180">
    <property type="component" value="Chromosome"/>
</dbReference>
<protein>
    <recommendedName>
        <fullName evidence="1">DUF4143 domain-containing protein</fullName>
    </recommendedName>
</protein>
<name>A0ABZ0SBC7_9GAMM</name>
<organism evidence="2 3">
    <name type="scientific">Thiorhodovibrio winogradskyi</name>
    <dbReference type="NCBI Taxonomy" id="77007"/>
    <lineage>
        <taxon>Bacteria</taxon>
        <taxon>Pseudomonadati</taxon>
        <taxon>Pseudomonadota</taxon>
        <taxon>Gammaproteobacteria</taxon>
        <taxon>Chromatiales</taxon>
        <taxon>Chromatiaceae</taxon>
        <taxon>Thiorhodovibrio</taxon>
    </lineage>
</organism>
<accession>A0ABZ0SBC7</accession>
<reference evidence="2 3" key="1">
    <citation type="journal article" date="2023" name="Microorganisms">
        <title>Thiorhodovibrio frisius and Trv. litoralis spp. nov., Two Novel Members from a Clade of Fastidious Purple Sulfur Bacteria That Exhibit Unique Red-Shifted Light-Harvesting Capabilities.</title>
        <authorList>
            <person name="Methner A."/>
            <person name="Kuzyk S.B."/>
            <person name="Petersen J."/>
            <person name="Bauer S."/>
            <person name="Brinkmann H."/>
            <person name="Sichau K."/>
            <person name="Wanner G."/>
            <person name="Wolf J."/>
            <person name="Neumann-Schaal M."/>
            <person name="Henke P."/>
            <person name="Tank M."/>
            <person name="Sproer C."/>
            <person name="Bunk B."/>
            <person name="Overmann J."/>
        </authorList>
    </citation>
    <scope>NUCLEOTIDE SEQUENCE [LARGE SCALE GENOMIC DNA]</scope>
    <source>
        <strain evidence="2 3">DSM 6702</strain>
    </source>
</reference>
<dbReference type="InterPro" id="IPR025420">
    <property type="entry name" value="DUF4143"/>
</dbReference>
<evidence type="ECO:0000259" key="1">
    <source>
        <dbReference type="Pfam" id="PF13635"/>
    </source>
</evidence>
<gene>
    <name evidence="2" type="ORF">Thiowin_03406</name>
</gene>
<dbReference type="PANTHER" id="PTHR43566">
    <property type="entry name" value="CONSERVED PROTEIN"/>
    <property type="match status" value="1"/>
</dbReference>
<proteinExistence type="predicted"/>
<dbReference type="EMBL" id="CP121472">
    <property type="protein sequence ID" value="WPL18335.1"/>
    <property type="molecule type" value="Genomic_DNA"/>
</dbReference>
<evidence type="ECO:0000313" key="3">
    <source>
        <dbReference type="Proteomes" id="UP001432180"/>
    </source>
</evidence>
<dbReference type="Pfam" id="PF13635">
    <property type="entry name" value="DUF4143"/>
    <property type="match status" value="1"/>
</dbReference>